<sequence>MVKQSRVAVEVSSTSGAKTPPGPAWRIPLVGETLSFLRDPHRFYLTRIARYGEIFSTSLFGDKCIIVTTPEASKWLLQSAQKFFKPAYPESANSLIDPTRSFGSEQLHNYVRRIVGSSLYPESLQSHIPAIEALACSVLDSWTKQKSVNVYSEMAKYTFEVAMKILCGMEPGKQMDALFQNMQDFEKAFLTLNINLPFTTYRRGLKARDSMFKAVEEMIQQRRKKKRDWSGREQQQRLDMLDSMICVETKDEKFANAVTDIHVRGIIMTILFAGHETSAAQLVWAIKNLHDNPELLHGVKEEHEAIRRKREPGSPLTWSQVMKEMPLTLRVINETMRTSYVGLFLPREALDDLEYDGYYFPKGWKVYASPSMVHLNPKLYTEPYKFDPTRFQDGGPKPNTFIPFGNGQRLCLGGELAKVEMLVLIHHLVTTYSWKIKEDHGGIRWWPVPIPKGGLVIQVEREVERGLEKETRQGQTGELGSGEFQH</sequence>
<evidence type="ECO:0000256" key="5">
    <source>
        <dbReference type="SAM" id="MobiDB-lite"/>
    </source>
</evidence>
<dbReference type="CDD" id="cd11043">
    <property type="entry name" value="CYP90-like"/>
    <property type="match status" value="1"/>
</dbReference>
<keyword evidence="3 4" id="KW-0349">Heme</keyword>
<dbReference type="GO" id="GO:0020037">
    <property type="term" value="F:heme binding"/>
    <property type="evidence" value="ECO:0007669"/>
    <property type="project" value="InterPro"/>
</dbReference>
<gene>
    <name evidence="6" type="primary">CYP707C1</name>
    <name evidence="6" type="ORF">SELMODRAFT_98891</name>
</gene>
<dbReference type="GO" id="GO:0016705">
    <property type="term" value="F:oxidoreductase activity, acting on paired donors, with incorporation or reduction of molecular oxygen"/>
    <property type="evidence" value="ECO:0007669"/>
    <property type="project" value="InterPro"/>
</dbReference>
<dbReference type="Gramene" id="EFJ25803">
    <property type="protein sequence ID" value="EFJ25803"/>
    <property type="gene ID" value="SELMODRAFT_98891"/>
</dbReference>
<comment type="similarity">
    <text evidence="4">Belongs to the cytochrome P450 family.</text>
</comment>
<keyword evidence="1 3" id="KW-0479">Metal-binding</keyword>
<dbReference type="GO" id="GO:0004497">
    <property type="term" value="F:monooxygenase activity"/>
    <property type="evidence" value="ECO:0000318"/>
    <property type="project" value="GO_Central"/>
</dbReference>
<dbReference type="InterPro" id="IPR002401">
    <property type="entry name" value="Cyt_P450_E_grp-I"/>
</dbReference>
<keyword evidence="7" id="KW-1185">Reference proteome</keyword>
<dbReference type="GeneID" id="9641698"/>
<dbReference type="PRINTS" id="PR00385">
    <property type="entry name" value="P450"/>
</dbReference>
<dbReference type="PANTHER" id="PTHR24286:SF376">
    <property type="entry name" value="ABSCISIC ACID 8'-HYDROXYLASE 4"/>
    <property type="match status" value="1"/>
</dbReference>
<dbReference type="HOGENOM" id="CLU_001570_15_5_1"/>
<proteinExistence type="inferred from homology"/>
<feature type="binding site" description="axial binding residue" evidence="3">
    <location>
        <position position="411"/>
    </location>
    <ligand>
        <name>heme</name>
        <dbReference type="ChEBI" id="CHEBI:30413"/>
    </ligand>
    <ligandPart>
        <name>Fe</name>
        <dbReference type="ChEBI" id="CHEBI:18248"/>
    </ligandPart>
</feature>
<dbReference type="eggNOG" id="KOG0157">
    <property type="taxonomic scope" value="Eukaryota"/>
</dbReference>
<dbReference type="InParanoid" id="D8RQ66"/>
<evidence type="ECO:0000313" key="6">
    <source>
        <dbReference type="EMBL" id="EFJ25803.1"/>
    </source>
</evidence>
<keyword evidence="2 3" id="KW-0408">Iron</keyword>
<name>D8RQ66_SELML</name>
<dbReference type="STRING" id="88036.D8RQ66"/>
<dbReference type="EMBL" id="GL377586">
    <property type="protein sequence ID" value="EFJ25803.1"/>
    <property type="molecule type" value="Genomic_DNA"/>
</dbReference>
<dbReference type="Gene3D" id="1.10.630.10">
    <property type="entry name" value="Cytochrome P450"/>
    <property type="match status" value="1"/>
</dbReference>
<dbReference type="PROSITE" id="PS00086">
    <property type="entry name" value="CYTOCHROME_P450"/>
    <property type="match status" value="1"/>
</dbReference>
<dbReference type="InterPro" id="IPR036396">
    <property type="entry name" value="Cyt_P450_sf"/>
</dbReference>
<dbReference type="GO" id="GO:0005506">
    <property type="term" value="F:iron ion binding"/>
    <property type="evidence" value="ECO:0007669"/>
    <property type="project" value="InterPro"/>
</dbReference>
<evidence type="ECO:0000256" key="1">
    <source>
        <dbReference type="ARBA" id="ARBA00022723"/>
    </source>
</evidence>
<dbReference type="InterPro" id="IPR017972">
    <property type="entry name" value="Cyt_P450_CS"/>
</dbReference>
<accession>D8RQ66</accession>
<evidence type="ECO:0000313" key="7">
    <source>
        <dbReference type="Proteomes" id="UP000001514"/>
    </source>
</evidence>
<dbReference type="Proteomes" id="UP000001514">
    <property type="component" value="Unassembled WGS sequence"/>
</dbReference>
<evidence type="ECO:0000256" key="2">
    <source>
        <dbReference type="ARBA" id="ARBA00023004"/>
    </source>
</evidence>
<reference evidence="6 7" key="1">
    <citation type="journal article" date="2011" name="Science">
        <title>The Selaginella genome identifies genetic changes associated with the evolution of vascular plants.</title>
        <authorList>
            <person name="Banks J.A."/>
            <person name="Nishiyama T."/>
            <person name="Hasebe M."/>
            <person name="Bowman J.L."/>
            <person name="Gribskov M."/>
            <person name="dePamphilis C."/>
            <person name="Albert V.A."/>
            <person name="Aono N."/>
            <person name="Aoyama T."/>
            <person name="Ambrose B.A."/>
            <person name="Ashton N.W."/>
            <person name="Axtell M.J."/>
            <person name="Barker E."/>
            <person name="Barker M.S."/>
            <person name="Bennetzen J.L."/>
            <person name="Bonawitz N.D."/>
            <person name="Chapple C."/>
            <person name="Cheng C."/>
            <person name="Correa L.G."/>
            <person name="Dacre M."/>
            <person name="DeBarry J."/>
            <person name="Dreyer I."/>
            <person name="Elias M."/>
            <person name="Engstrom E.M."/>
            <person name="Estelle M."/>
            <person name="Feng L."/>
            <person name="Finet C."/>
            <person name="Floyd S.K."/>
            <person name="Frommer W.B."/>
            <person name="Fujita T."/>
            <person name="Gramzow L."/>
            <person name="Gutensohn M."/>
            <person name="Harholt J."/>
            <person name="Hattori M."/>
            <person name="Heyl A."/>
            <person name="Hirai T."/>
            <person name="Hiwatashi Y."/>
            <person name="Ishikawa M."/>
            <person name="Iwata M."/>
            <person name="Karol K.G."/>
            <person name="Koehler B."/>
            <person name="Kolukisaoglu U."/>
            <person name="Kubo M."/>
            <person name="Kurata T."/>
            <person name="Lalonde S."/>
            <person name="Li K."/>
            <person name="Li Y."/>
            <person name="Litt A."/>
            <person name="Lyons E."/>
            <person name="Manning G."/>
            <person name="Maruyama T."/>
            <person name="Michael T.P."/>
            <person name="Mikami K."/>
            <person name="Miyazaki S."/>
            <person name="Morinaga S."/>
            <person name="Murata T."/>
            <person name="Mueller-Roeber B."/>
            <person name="Nelson D.R."/>
            <person name="Obara M."/>
            <person name="Oguri Y."/>
            <person name="Olmstead R.G."/>
            <person name="Onodera N."/>
            <person name="Petersen B.L."/>
            <person name="Pils B."/>
            <person name="Prigge M."/>
            <person name="Rensing S.A."/>
            <person name="Riano-Pachon D.M."/>
            <person name="Roberts A.W."/>
            <person name="Sato Y."/>
            <person name="Scheller H.V."/>
            <person name="Schulz B."/>
            <person name="Schulz C."/>
            <person name="Shakirov E.V."/>
            <person name="Shibagaki N."/>
            <person name="Shinohara N."/>
            <person name="Shippen D.E."/>
            <person name="Soerensen I."/>
            <person name="Sotooka R."/>
            <person name="Sugimoto N."/>
            <person name="Sugita M."/>
            <person name="Sumikawa N."/>
            <person name="Tanurdzic M."/>
            <person name="Theissen G."/>
            <person name="Ulvskov P."/>
            <person name="Wakazuki S."/>
            <person name="Weng J.K."/>
            <person name="Willats W.W."/>
            <person name="Wipf D."/>
            <person name="Wolf P.G."/>
            <person name="Yang L."/>
            <person name="Zimmer A.D."/>
            <person name="Zhu Q."/>
            <person name="Mitros T."/>
            <person name="Hellsten U."/>
            <person name="Loque D."/>
            <person name="Otillar R."/>
            <person name="Salamov A."/>
            <person name="Schmutz J."/>
            <person name="Shapiro H."/>
            <person name="Lindquist E."/>
            <person name="Lucas S."/>
            <person name="Rokhsar D."/>
            <person name="Grigoriev I.V."/>
        </authorList>
    </citation>
    <scope>NUCLEOTIDE SEQUENCE [LARGE SCALE GENOMIC DNA]</scope>
</reference>
<organism evidence="7">
    <name type="scientific">Selaginella moellendorffii</name>
    <name type="common">Spikemoss</name>
    <dbReference type="NCBI Taxonomy" id="88036"/>
    <lineage>
        <taxon>Eukaryota</taxon>
        <taxon>Viridiplantae</taxon>
        <taxon>Streptophyta</taxon>
        <taxon>Embryophyta</taxon>
        <taxon>Tracheophyta</taxon>
        <taxon>Lycopodiopsida</taxon>
        <taxon>Selaginellales</taxon>
        <taxon>Selaginellaceae</taxon>
        <taxon>Selaginella</taxon>
    </lineage>
</organism>
<dbReference type="PRINTS" id="PR00463">
    <property type="entry name" value="EP450I"/>
</dbReference>
<dbReference type="PANTHER" id="PTHR24286">
    <property type="entry name" value="CYTOCHROME P450 26"/>
    <property type="match status" value="1"/>
</dbReference>
<dbReference type="KEGG" id="smo:SELMODRAFT_98891"/>
<feature type="region of interest" description="Disordered" evidence="5">
    <location>
        <begin position="467"/>
        <end position="486"/>
    </location>
</feature>
<dbReference type="Pfam" id="PF00067">
    <property type="entry name" value="p450"/>
    <property type="match status" value="1"/>
</dbReference>
<protein>
    <submittedName>
        <fullName evidence="6">Uncharacterized protein CYP707C1</fullName>
    </submittedName>
</protein>
<dbReference type="OrthoDB" id="1372046at2759"/>
<comment type="cofactor">
    <cofactor evidence="3">
        <name>heme</name>
        <dbReference type="ChEBI" id="CHEBI:30413"/>
    </cofactor>
</comment>
<evidence type="ECO:0000256" key="3">
    <source>
        <dbReference type="PIRSR" id="PIRSR602401-1"/>
    </source>
</evidence>
<dbReference type="InterPro" id="IPR001128">
    <property type="entry name" value="Cyt_P450"/>
</dbReference>
<dbReference type="AlphaFoldDB" id="D8RQ66"/>
<dbReference type="OMA" id="MVKQSRV"/>
<keyword evidence="4" id="KW-0503">Monooxygenase</keyword>
<keyword evidence="4" id="KW-0560">Oxidoreductase</keyword>
<dbReference type="SUPFAM" id="SSF48264">
    <property type="entry name" value="Cytochrome P450"/>
    <property type="match status" value="1"/>
</dbReference>
<evidence type="ECO:0000256" key="4">
    <source>
        <dbReference type="RuleBase" id="RU000461"/>
    </source>
</evidence>